<dbReference type="Proteomes" id="UP001054252">
    <property type="component" value="Unassembled WGS sequence"/>
</dbReference>
<sequence>MADEKTPKQKLKLCSYWRSSCSWRVRIALNLKASPLPSFPCSHIGMLSVIPFPPFVRKERSGKKKKWGAKKSMNKTRRKKIKPFDGTVDLLRKRVWEKRVEEEKR</sequence>
<name>A0AAV5MM33_9ROSI</name>
<gene>
    <name evidence="1" type="ORF">SLEP1_g57191</name>
</gene>
<reference evidence="1 2" key="1">
    <citation type="journal article" date="2021" name="Commun. Biol.">
        <title>The genome of Shorea leprosula (Dipterocarpaceae) highlights the ecological relevance of drought in aseasonal tropical rainforests.</title>
        <authorList>
            <person name="Ng K.K.S."/>
            <person name="Kobayashi M.J."/>
            <person name="Fawcett J.A."/>
            <person name="Hatakeyama M."/>
            <person name="Paape T."/>
            <person name="Ng C.H."/>
            <person name="Ang C.C."/>
            <person name="Tnah L.H."/>
            <person name="Lee C.T."/>
            <person name="Nishiyama T."/>
            <person name="Sese J."/>
            <person name="O'Brien M.J."/>
            <person name="Copetti D."/>
            <person name="Mohd Noor M.I."/>
            <person name="Ong R.C."/>
            <person name="Putra M."/>
            <person name="Sireger I.Z."/>
            <person name="Indrioko S."/>
            <person name="Kosugi Y."/>
            <person name="Izuno A."/>
            <person name="Isagi Y."/>
            <person name="Lee S.L."/>
            <person name="Shimizu K.K."/>
        </authorList>
    </citation>
    <scope>NUCLEOTIDE SEQUENCE [LARGE SCALE GENOMIC DNA]</scope>
    <source>
        <strain evidence="1">214</strain>
    </source>
</reference>
<keyword evidence="2" id="KW-1185">Reference proteome</keyword>
<comment type="caution">
    <text evidence="1">The sequence shown here is derived from an EMBL/GenBank/DDBJ whole genome shotgun (WGS) entry which is preliminary data.</text>
</comment>
<evidence type="ECO:0000313" key="1">
    <source>
        <dbReference type="EMBL" id="GKV50488.1"/>
    </source>
</evidence>
<evidence type="ECO:0000313" key="2">
    <source>
        <dbReference type="Proteomes" id="UP001054252"/>
    </source>
</evidence>
<dbReference type="Gene3D" id="3.40.30.10">
    <property type="entry name" value="Glutaredoxin"/>
    <property type="match status" value="1"/>
</dbReference>
<evidence type="ECO:0008006" key="3">
    <source>
        <dbReference type="Google" id="ProtNLM"/>
    </source>
</evidence>
<organism evidence="1 2">
    <name type="scientific">Rubroshorea leprosula</name>
    <dbReference type="NCBI Taxonomy" id="152421"/>
    <lineage>
        <taxon>Eukaryota</taxon>
        <taxon>Viridiplantae</taxon>
        <taxon>Streptophyta</taxon>
        <taxon>Embryophyta</taxon>
        <taxon>Tracheophyta</taxon>
        <taxon>Spermatophyta</taxon>
        <taxon>Magnoliopsida</taxon>
        <taxon>eudicotyledons</taxon>
        <taxon>Gunneridae</taxon>
        <taxon>Pentapetalae</taxon>
        <taxon>rosids</taxon>
        <taxon>malvids</taxon>
        <taxon>Malvales</taxon>
        <taxon>Dipterocarpaceae</taxon>
        <taxon>Rubroshorea</taxon>
    </lineage>
</organism>
<protein>
    <recommendedName>
        <fullName evidence="3">Ribosomal protein L32</fullName>
    </recommendedName>
</protein>
<dbReference type="AlphaFoldDB" id="A0AAV5MM33"/>
<proteinExistence type="predicted"/>
<dbReference type="EMBL" id="BPVZ01000372">
    <property type="protein sequence ID" value="GKV50488.1"/>
    <property type="molecule type" value="Genomic_DNA"/>
</dbReference>
<accession>A0AAV5MM33</accession>